<proteinExistence type="predicted"/>
<sequence length="58" mass="6828">MLNIEIASDTVRLECSCGRRNVWCSGEMLRYHTEHRLRRQLSKLLLTLRHESVGSEQD</sequence>
<comment type="caution">
    <text evidence="1">The sequence shown here is derived from an EMBL/GenBank/DDBJ whole genome shotgun (WGS) entry which is preliminary data.</text>
</comment>
<protein>
    <submittedName>
        <fullName evidence="1">Uncharacterized protein</fullName>
    </submittedName>
</protein>
<organism evidence="1 2">
    <name type="scientific">Mycena citricolor</name>
    <dbReference type="NCBI Taxonomy" id="2018698"/>
    <lineage>
        <taxon>Eukaryota</taxon>
        <taxon>Fungi</taxon>
        <taxon>Dikarya</taxon>
        <taxon>Basidiomycota</taxon>
        <taxon>Agaricomycotina</taxon>
        <taxon>Agaricomycetes</taxon>
        <taxon>Agaricomycetidae</taxon>
        <taxon>Agaricales</taxon>
        <taxon>Marasmiineae</taxon>
        <taxon>Mycenaceae</taxon>
        <taxon>Mycena</taxon>
    </lineage>
</organism>
<name>A0AAD2Q3W9_9AGAR</name>
<gene>
    <name evidence="1" type="ORF">MYCIT1_LOCUS19691</name>
</gene>
<keyword evidence="2" id="KW-1185">Reference proteome</keyword>
<accession>A0AAD2Q3W9</accession>
<evidence type="ECO:0000313" key="2">
    <source>
        <dbReference type="Proteomes" id="UP001295794"/>
    </source>
</evidence>
<dbReference type="EMBL" id="CAVNYO010000293">
    <property type="protein sequence ID" value="CAK5273310.1"/>
    <property type="molecule type" value="Genomic_DNA"/>
</dbReference>
<evidence type="ECO:0000313" key="1">
    <source>
        <dbReference type="EMBL" id="CAK5273310.1"/>
    </source>
</evidence>
<reference evidence="1" key="1">
    <citation type="submission" date="2023-11" db="EMBL/GenBank/DDBJ databases">
        <authorList>
            <person name="De Vega J J."/>
            <person name="De Vega J J."/>
        </authorList>
    </citation>
    <scope>NUCLEOTIDE SEQUENCE</scope>
</reference>
<dbReference type="Proteomes" id="UP001295794">
    <property type="component" value="Unassembled WGS sequence"/>
</dbReference>
<dbReference type="AlphaFoldDB" id="A0AAD2Q3W9"/>